<proteinExistence type="predicted"/>
<dbReference type="InterPro" id="IPR036928">
    <property type="entry name" value="AS_sf"/>
</dbReference>
<evidence type="ECO:0000313" key="2">
    <source>
        <dbReference type="EMBL" id="MBM3226804.1"/>
    </source>
</evidence>
<evidence type="ECO:0000313" key="3">
    <source>
        <dbReference type="Proteomes" id="UP000712673"/>
    </source>
</evidence>
<dbReference type="Pfam" id="PF01425">
    <property type="entry name" value="Amidase"/>
    <property type="match status" value="1"/>
</dbReference>
<protein>
    <submittedName>
        <fullName evidence="2">Amidase</fullName>
    </submittedName>
</protein>
<dbReference type="Proteomes" id="UP000712673">
    <property type="component" value="Unassembled WGS sequence"/>
</dbReference>
<dbReference type="PANTHER" id="PTHR46310">
    <property type="entry name" value="AMIDASE 1"/>
    <property type="match status" value="1"/>
</dbReference>
<sequence length="91" mass="9616">MTTPRERLHDHLQAFCDDTEAFIAGAVDGPLAGLTFAAKDIFDVAGYVTGGGNPDWKATHPAATRTAWAVQVLVDAGATMVGKTITDEITR</sequence>
<dbReference type="PANTHER" id="PTHR46310:SF7">
    <property type="entry name" value="AMIDASE 1"/>
    <property type="match status" value="1"/>
</dbReference>
<dbReference type="AlphaFoldDB" id="A0A937W4E2"/>
<accession>A0A937W4E2</accession>
<dbReference type="Gene3D" id="3.90.1300.10">
    <property type="entry name" value="Amidase signature (AS) domain"/>
    <property type="match status" value="1"/>
</dbReference>
<feature type="domain" description="Amidase" evidence="1">
    <location>
        <begin position="21"/>
        <end position="89"/>
    </location>
</feature>
<dbReference type="SUPFAM" id="SSF75304">
    <property type="entry name" value="Amidase signature (AS) enzymes"/>
    <property type="match status" value="1"/>
</dbReference>
<evidence type="ECO:0000259" key="1">
    <source>
        <dbReference type="Pfam" id="PF01425"/>
    </source>
</evidence>
<gene>
    <name evidence="2" type="ORF">FJZ47_23820</name>
</gene>
<feature type="non-terminal residue" evidence="2">
    <location>
        <position position="91"/>
    </location>
</feature>
<name>A0A937W4E2_UNCTE</name>
<dbReference type="InterPro" id="IPR023631">
    <property type="entry name" value="Amidase_dom"/>
</dbReference>
<dbReference type="EMBL" id="VGLS01001056">
    <property type="protein sequence ID" value="MBM3226804.1"/>
    <property type="molecule type" value="Genomic_DNA"/>
</dbReference>
<organism evidence="2 3">
    <name type="scientific">Tectimicrobiota bacterium</name>
    <dbReference type="NCBI Taxonomy" id="2528274"/>
    <lineage>
        <taxon>Bacteria</taxon>
        <taxon>Pseudomonadati</taxon>
        <taxon>Nitrospinota/Tectimicrobiota group</taxon>
        <taxon>Candidatus Tectimicrobiota</taxon>
    </lineage>
</organism>
<reference evidence="2" key="1">
    <citation type="submission" date="2019-03" db="EMBL/GenBank/DDBJ databases">
        <title>Lake Tanganyika Metagenome-Assembled Genomes (MAGs).</title>
        <authorList>
            <person name="Tran P."/>
        </authorList>
    </citation>
    <scope>NUCLEOTIDE SEQUENCE</scope>
    <source>
        <strain evidence="2">K_DeepCast_65m_m2_066</strain>
    </source>
</reference>
<comment type="caution">
    <text evidence="2">The sequence shown here is derived from an EMBL/GenBank/DDBJ whole genome shotgun (WGS) entry which is preliminary data.</text>
</comment>